<dbReference type="InterPro" id="IPR029044">
    <property type="entry name" value="Nucleotide-diphossugar_trans"/>
</dbReference>
<feature type="domain" description="Glycosyltransferase 2-like" evidence="2">
    <location>
        <begin position="4"/>
        <end position="171"/>
    </location>
</feature>
<dbReference type="EMBL" id="CP017768">
    <property type="protein sequence ID" value="AUB60116.1"/>
    <property type="molecule type" value="Genomic_DNA"/>
</dbReference>
<dbReference type="InterPro" id="IPR001173">
    <property type="entry name" value="Glyco_trans_2-like"/>
</dbReference>
<protein>
    <submittedName>
        <fullName evidence="3">Glycosyl transferase family 2</fullName>
    </submittedName>
</protein>
<accession>A0A2H4VPX1</accession>
<dbReference type="RefSeq" id="WP_100906838.1">
    <property type="nucleotide sequence ID" value="NZ_CP017768.1"/>
</dbReference>
<feature type="transmembrane region" description="Helical" evidence="1">
    <location>
        <begin position="268"/>
        <end position="289"/>
    </location>
</feature>
<name>A0A2H4VPX1_9EURY</name>
<dbReference type="GO" id="GO:0016740">
    <property type="term" value="F:transferase activity"/>
    <property type="evidence" value="ECO:0007669"/>
    <property type="project" value="UniProtKB-KW"/>
</dbReference>
<proteinExistence type="predicted"/>
<evidence type="ECO:0000313" key="3">
    <source>
        <dbReference type="EMBL" id="AUB60116.1"/>
    </source>
</evidence>
<reference evidence="3 4" key="1">
    <citation type="submission" date="2016-10" db="EMBL/GenBank/DDBJ databases">
        <title>Comparative genomics between deep and shallow subseafloor isolates.</title>
        <authorList>
            <person name="Ishii S."/>
            <person name="Miller J.R."/>
            <person name="Sutton G."/>
            <person name="Suzuki S."/>
            <person name="Methe B."/>
            <person name="Inagaki F."/>
            <person name="Imachi H."/>
        </authorList>
    </citation>
    <scope>NUCLEOTIDE SEQUENCE [LARGE SCALE GENOMIC DNA]</scope>
    <source>
        <strain evidence="3 4">A8p</strain>
    </source>
</reference>
<keyword evidence="1" id="KW-0472">Membrane</keyword>
<dbReference type="KEGG" id="msub:BK009_05120"/>
<keyword evidence="3" id="KW-0808">Transferase</keyword>
<dbReference type="AlphaFoldDB" id="A0A2H4VPX1"/>
<dbReference type="Pfam" id="PF00535">
    <property type="entry name" value="Glycos_transf_2"/>
    <property type="match status" value="1"/>
</dbReference>
<keyword evidence="1" id="KW-1133">Transmembrane helix</keyword>
<keyword evidence="1" id="KW-0812">Transmembrane</keyword>
<evidence type="ECO:0000313" key="4">
    <source>
        <dbReference type="Proteomes" id="UP000232631"/>
    </source>
</evidence>
<sequence>MKISVIIPMYNEEENVLKTLQIVEAILKDYYENYEILVVNDGSQDNTSQLVKEYASTNSPIILLEHPINMGMGKALITGFNFSSGDVVVTLDADLSYDPLYIPKLIETLDSAAVDIVIGSQYMSGGKTESIPFHRLFISKMANKIVGYALTGNISTVTGILRAYRKEVLDSIEIESSGTEINPEILSKANAVGFKIKEIPVVLKGREFGESKIKIKSTTIAHLLFTFYEKPMMLFGIVGLTMCVIGIISAIYLFYLYLIGSLDPTRPLMLFMVVTILSGIQILIFGFVATQISLLKREIYLVQKENKLLRKKLK</sequence>
<evidence type="ECO:0000256" key="1">
    <source>
        <dbReference type="SAM" id="Phobius"/>
    </source>
</evidence>
<dbReference type="InterPro" id="IPR050256">
    <property type="entry name" value="Glycosyltransferase_2"/>
</dbReference>
<evidence type="ECO:0000259" key="2">
    <source>
        <dbReference type="Pfam" id="PF00535"/>
    </source>
</evidence>
<organism evidence="3 4">
    <name type="scientific">Methanobacterium subterraneum</name>
    <dbReference type="NCBI Taxonomy" id="59277"/>
    <lineage>
        <taxon>Archaea</taxon>
        <taxon>Methanobacteriati</taxon>
        <taxon>Methanobacteriota</taxon>
        <taxon>Methanomada group</taxon>
        <taxon>Methanobacteria</taxon>
        <taxon>Methanobacteriales</taxon>
        <taxon>Methanobacteriaceae</taxon>
        <taxon>Methanobacterium</taxon>
    </lineage>
</organism>
<gene>
    <name evidence="3" type="ORF">BK009_05120</name>
</gene>
<keyword evidence="4" id="KW-1185">Reference proteome</keyword>
<dbReference type="Gene3D" id="3.90.550.10">
    <property type="entry name" value="Spore Coat Polysaccharide Biosynthesis Protein SpsA, Chain A"/>
    <property type="match status" value="1"/>
</dbReference>
<dbReference type="GeneID" id="35122483"/>
<dbReference type="Proteomes" id="UP000232631">
    <property type="component" value="Chromosome"/>
</dbReference>
<dbReference type="SUPFAM" id="SSF53448">
    <property type="entry name" value="Nucleotide-diphospho-sugar transferases"/>
    <property type="match status" value="1"/>
</dbReference>
<dbReference type="PANTHER" id="PTHR48090">
    <property type="entry name" value="UNDECAPRENYL-PHOSPHATE 4-DEOXY-4-FORMAMIDO-L-ARABINOSE TRANSFERASE-RELATED"/>
    <property type="match status" value="1"/>
</dbReference>
<feature type="transmembrane region" description="Helical" evidence="1">
    <location>
        <begin position="232"/>
        <end position="256"/>
    </location>
</feature>